<reference evidence="1 2" key="1">
    <citation type="submission" date="2019-03" db="EMBL/GenBank/DDBJ databases">
        <title>Genomic Encyclopedia of Archaeal and Bacterial Type Strains, Phase II (KMG-II): from individual species to whole genera.</title>
        <authorList>
            <person name="Goeker M."/>
        </authorList>
    </citation>
    <scope>NUCLEOTIDE SEQUENCE [LARGE SCALE GENOMIC DNA]</scope>
    <source>
        <strain evidence="1 2">DSM 25233</strain>
    </source>
</reference>
<evidence type="ECO:0000313" key="1">
    <source>
        <dbReference type="EMBL" id="TDT41964.1"/>
    </source>
</evidence>
<proteinExistence type="predicted"/>
<dbReference type="Proteomes" id="UP000294749">
    <property type="component" value="Unassembled WGS sequence"/>
</dbReference>
<evidence type="ECO:0000313" key="2">
    <source>
        <dbReference type="Proteomes" id="UP000294749"/>
    </source>
</evidence>
<dbReference type="AlphaFoldDB" id="A0A4R7JVS3"/>
<name>A0A4R7JVS3_9FLAO</name>
<sequence>MMLMHAIHGNGKLIIRANGNIAEVSSGVYTVNGQERIRKSSNTYKNQNRIHKLMIGLMHKYGSFEYEGKQYLLKGMDHWQSDGTYKLVANEELKRSIKWG</sequence>
<protein>
    <submittedName>
        <fullName evidence="1">Uncharacterized protein</fullName>
    </submittedName>
</protein>
<dbReference type="RefSeq" id="WP_133688449.1">
    <property type="nucleotide sequence ID" value="NZ_SOAY01000013.1"/>
</dbReference>
<accession>A0A4R7JVS3</accession>
<keyword evidence="2" id="KW-1185">Reference proteome</keyword>
<dbReference type="EMBL" id="SOAY01000013">
    <property type="protein sequence ID" value="TDT41964.1"/>
    <property type="molecule type" value="Genomic_DNA"/>
</dbReference>
<comment type="caution">
    <text evidence="1">The sequence shown here is derived from an EMBL/GenBank/DDBJ whole genome shotgun (WGS) entry which is preliminary data.</text>
</comment>
<gene>
    <name evidence="1" type="ORF">CLV90_3197</name>
</gene>
<organism evidence="1 2">
    <name type="scientific">Maribacter spongiicola</name>
    <dbReference type="NCBI Taxonomy" id="1206753"/>
    <lineage>
        <taxon>Bacteria</taxon>
        <taxon>Pseudomonadati</taxon>
        <taxon>Bacteroidota</taxon>
        <taxon>Flavobacteriia</taxon>
        <taxon>Flavobacteriales</taxon>
        <taxon>Flavobacteriaceae</taxon>
        <taxon>Maribacter</taxon>
    </lineage>
</organism>